<dbReference type="CDD" id="cd00866">
    <property type="entry name" value="PEBP_euk"/>
    <property type="match status" value="1"/>
</dbReference>
<dbReference type="InterPro" id="IPR036610">
    <property type="entry name" value="PEBP-like_sf"/>
</dbReference>
<organism evidence="2 3">
    <name type="scientific">Spirodela intermedia</name>
    <name type="common">Intermediate duckweed</name>
    <dbReference type="NCBI Taxonomy" id="51605"/>
    <lineage>
        <taxon>Eukaryota</taxon>
        <taxon>Viridiplantae</taxon>
        <taxon>Streptophyta</taxon>
        <taxon>Embryophyta</taxon>
        <taxon>Tracheophyta</taxon>
        <taxon>Spermatophyta</taxon>
        <taxon>Magnoliopsida</taxon>
        <taxon>Liliopsida</taxon>
        <taxon>Araceae</taxon>
        <taxon>Lemnoideae</taxon>
        <taxon>Spirodela</taxon>
    </lineage>
</organism>
<dbReference type="Gene3D" id="3.90.280.10">
    <property type="entry name" value="PEBP-like"/>
    <property type="match status" value="1"/>
</dbReference>
<dbReference type="InterPro" id="IPR008914">
    <property type="entry name" value="PEBP"/>
</dbReference>
<dbReference type="Proteomes" id="UP000663760">
    <property type="component" value="Chromosome 4"/>
</dbReference>
<sequence length="203" mass="22186">MRNSGNPPPLHVLLSFALAFAEAATFSPAAASQRSPIRQLVKARVIPDVINLFVPSAKLEVKYSAIRVVNGLLIPPSAAAKTPSVRIHSRRRSPVDLYTLIVADPDAPSPSNSTLREILHWLVVNIPRGNVTRGEELVPYVGPAPPIGVHRYVFSLFRQKKPLKGVKVPTGRALFRTRRFAADNRLGLPVAALYFNSTKETTA</sequence>
<keyword evidence="3" id="KW-1185">Reference proteome</keyword>
<evidence type="ECO:0000313" key="3">
    <source>
        <dbReference type="Proteomes" id="UP000663760"/>
    </source>
</evidence>
<accession>A0A7I8KCE3</accession>
<dbReference type="PANTHER" id="PTHR11362">
    <property type="entry name" value="PHOSPHATIDYLETHANOLAMINE-BINDING PROTEIN"/>
    <property type="match status" value="1"/>
</dbReference>
<reference evidence="2" key="1">
    <citation type="submission" date="2020-02" db="EMBL/GenBank/DDBJ databases">
        <authorList>
            <person name="Scholz U."/>
            <person name="Mascher M."/>
            <person name="Fiebig A."/>
        </authorList>
    </citation>
    <scope>NUCLEOTIDE SEQUENCE</scope>
</reference>
<feature type="chain" id="PRO_5029738989" evidence="1">
    <location>
        <begin position="24"/>
        <end position="203"/>
    </location>
</feature>
<dbReference type="AlphaFoldDB" id="A0A7I8KCE3"/>
<feature type="signal peptide" evidence="1">
    <location>
        <begin position="1"/>
        <end position="23"/>
    </location>
</feature>
<protein>
    <submittedName>
        <fullName evidence="2">Uncharacterized protein</fullName>
    </submittedName>
</protein>
<dbReference type="Pfam" id="PF01161">
    <property type="entry name" value="PBP"/>
    <property type="match status" value="1"/>
</dbReference>
<name>A0A7I8KCE3_SPIIN</name>
<dbReference type="EMBL" id="LR746267">
    <property type="protein sequence ID" value="CAA7394655.1"/>
    <property type="molecule type" value="Genomic_DNA"/>
</dbReference>
<gene>
    <name evidence="2" type="ORF">SI8410_04005316</name>
</gene>
<dbReference type="PANTHER" id="PTHR11362:SF82">
    <property type="entry name" value="PHOSPHATIDYLETHANOLAMINE-BINDING PROTEIN 4"/>
    <property type="match status" value="1"/>
</dbReference>
<dbReference type="SUPFAM" id="SSF49777">
    <property type="entry name" value="PEBP-like"/>
    <property type="match status" value="1"/>
</dbReference>
<dbReference type="OrthoDB" id="2506647at2759"/>
<dbReference type="InterPro" id="IPR035810">
    <property type="entry name" value="PEBP_euk"/>
</dbReference>
<proteinExistence type="predicted"/>
<evidence type="ECO:0000256" key="1">
    <source>
        <dbReference type="SAM" id="SignalP"/>
    </source>
</evidence>
<keyword evidence="1" id="KW-0732">Signal</keyword>
<evidence type="ECO:0000313" key="2">
    <source>
        <dbReference type="EMBL" id="CAA7394655.1"/>
    </source>
</evidence>